<accession>A0AB34J001</accession>
<evidence type="ECO:0000313" key="8">
    <source>
        <dbReference type="Proteomes" id="UP001515480"/>
    </source>
</evidence>
<dbReference type="Gene3D" id="3.30.1740.10">
    <property type="entry name" value="Zinc finger, PARP-type"/>
    <property type="match status" value="1"/>
</dbReference>
<evidence type="ECO:0000256" key="2">
    <source>
        <dbReference type="ARBA" id="ARBA00022723"/>
    </source>
</evidence>
<dbReference type="Gene3D" id="3.90.640.80">
    <property type="match status" value="1"/>
</dbReference>
<dbReference type="AlphaFoldDB" id="A0AB34J001"/>
<reference evidence="7 8" key="1">
    <citation type="journal article" date="2024" name="Science">
        <title>Giant polyketide synthase enzymes in the biosynthesis of giant marine polyether toxins.</title>
        <authorList>
            <person name="Fallon T.R."/>
            <person name="Shende V.V."/>
            <person name="Wierzbicki I.H."/>
            <person name="Pendleton A.L."/>
            <person name="Watervoot N.F."/>
            <person name="Auber R.P."/>
            <person name="Gonzalez D.J."/>
            <person name="Wisecaver J.H."/>
            <person name="Moore B.S."/>
        </authorList>
    </citation>
    <scope>NUCLEOTIDE SEQUENCE [LARGE SCALE GENOMIC DNA]</scope>
    <source>
        <strain evidence="7 8">12B1</strain>
    </source>
</reference>
<dbReference type="Proteomes" id="UP001515480">
    <property type="component" value="Unassembled WGS sequence"/>
</dbReference>
<dbReference type="PROSITE" id="PS52007">
    <property type="entry name" value="PADR1"/>
    <property type="match status" value="1"/>
</dbReference>
<feature type="domain" description="PARP-type" evidence="6">
    <location>
        <begin position="5"/>
        <end position="86"/>
    </location>
</feature>
<dbReference type="SMART" id="SM01335">
    <property type="entry name" value="PADR1"/>
    <property type="match status" value="1"/>
</dbReference>
<gene>
    <name evidence="7" type="ORF">AB1Y20_004705</name>
</gene>
<sequence length="244" mass="26379">MPASYCVENAKSNRSSCKQCKTKIDAGDLRIGTITPGPGDYDLTAWRHLACQKMPKGVSQVDDFAGFASLSSEDQKKVEEWVAGGASGSGGGKKRSAAELEEVAKMNPKKMKGKELDAALKDAGLSVKGKAEKQEAMNEVVERAAIEARYSKMTLPELKGMLELNKQVKGGTKPEVLERCVDGKMYGALPRCPQCGGGILKVVYKEKFGHGGAGKLSCPGYFDDDVFKRCSYKADTADRLPWQE</sequence>
<name>A0AB34J001_PRYPA</name>
<evidence type="ECO:0000256" key="4">
    <source>
        <dbReference type="ARBA" id="ARBA00022833"/>
    </source>
</evidence>
<dbReference type="InterPro" id="IPR001510">
    <property type="entry name" value="Znf_PARP"/>
</dbReference>
<dbReference type="GO" id="GO:0005634">
    <property type="term" value="C:nucleus"/>
    <property type="evidence" value="ECO:0007669"/>
    <property type="project" value="UniProtKB-SubCell"/>
</dbReference>
<protein>
    <recommendedName>
        <fullName evidence="6">PARP-type domain-containing protein</fullName>
    </recommendedName>
</protein>
<comment type="caution">
    <text evidence="7">The sequence shown here is derived from an EMBL/GenBank/DDBJ whole genome shotgun (WGS) entry which is preliminary data.</text>
</comment>
<dbReference type="Pfam" id="PF00645">
    <property type="entry name" value="zf-PARP"/>
    <property type="match status" value="1"/>
</dbReference>
<keyword evidence="3" id="KW-0863">Zinc-finger</keyword>
<dbReference type="InterPro" id="IPR036957">
    <property type="entry name" value="Znf_PARP_sf"/>
</dbReference>
<keyword evidence="5" id="KW-0539">Nucleus</keyword>
<proteinExistence type="predicted"/>
<organism evidence="7 8">
    <name type="scientific">Prymnesium parvum</name>
    <name type="common">Toxic golden alga</name>
    <dbReference type="NCBI Taxonomy" id="97485"/>
    <lineage>
        <taxon>Eukaryota</taxon>
        <taxon>Haptista</taxon>
        <taxon>Haptophyta</taxon>
        <taxon>Prymnesiophyceae</taxon>
        <taxon>Prymnesiales</taxon>
        <taxon>Prymnesiaceae</taxon>
        <taxon>Prymnesium</taxon>
    </lineage>
</organism>
<evidence type="ECO:0000256" key="3">
    <source>
        <dbReference type="ARBA" id="ARBA00022771"/>
    </source>
</evidence>
<dbReference type="SMART" id="SM01336">
    <property type="entry name" value="zf-PARP"/>
    <property type="match status" value="1"/>
</dbReference>
<keyword evidence="2" id="KW-0479">Metal-binding</keyword>
<evidence type="ECO:0000256" key="5">
    <source>
        <dbReference type="ARBA" id="ARBA00023242"/>
    </source>
</evidence>
<dbReference type="GO" id="GO:0003677">
    <property type="term" value="F:DNA binding"/>
    <property type="evidence" value="ECO:0007669"/>
    <property type="project" value="InterPro"/>
</dbReference>
<evidence type="ECO:0000259" key="6">
    <source>
        <dbReference type="PROSITE" id="PS50064"/>
    </source>
</evidence>
<evidence type="ECO:0000256" key="1">
    <source>
        <dbReference type="ARBA" id="ARBA00004123"/>
    </source>
</evidence>
<keyword evidence="8" id="KW-1185">Reference proteome</keyword>
<dbReference type="GO" id="GO:0008270">
    <property type="term" value="F:zinc ion binding"/>
    <property type="evidence" value="ECO:0007669"/>
    <property type="project" value="UniProtKB-KW"/>
</dbReference>
<dbReference type="SUPFAM" id="SSF57716">
    <property type="entry name" value="Glucocorticoid receptor-like (DNA-binding domain)"/>
    <property type="match status" value="1"/>
</dbReference>
<comment type="subcellular location">
    <subcellularLocation>
        <location evidence="1">Nucleus</location>
    </subcellularLocation>
</comment>
<evidence type="ECO:0000313" key="7">
    <source>
        <dbReference type="EMBL" id="KAL1508608.1"/>
    </source>
</evidence>
<dbReference type="EMBL" id="JBGBPQ010000016">
    <property type="protein sequence ID" value="KAL1508608.1"/>
    <property type="molecule type" value="Genomic_DNA"/>
</dbReference>
<dbReference type="PROSITE" id="PS50064">
    <property type="entry name" value="ZF_PARP_2"/>
    <property type="match status" value="1"/>
</dbReference>
<keyword evidence="4" id="KW-0862">Zinc</keyword>